<evidence type="ECO:0000256" key="2">
    <source>
        <dbReference type="ARBA" id="ARBA00022448"/>
    </source>
</evidence>
<feature type="transmembrane region" description="Helical" evidence="7">
    <location>
        <begin position="110"/>
        <end position="130"/>
    </location>
</feature>
<evidence type="ECO:0000313" key="10">
    <source>
        <dbReference type="Proteomes" id="UP001493487"/>
    </source>
</evidence>
<feature type="domain" description="ABC transmembrane type-1" evidence="8">
    <location>
        <begin position="73"/>
        <end position="286"/>
    </location>
</feature>
<feature type="transmembrane region" description="Helical" evidence="7">
    <location>
        <begin position="205"/>
        <end position="227"/>
    </location>
</feature>
<feature type="transmembrane region" description="Helical" evidence="7">
    <location>
        <begin position="270"/>
        <end position="290"/>
    </location>
</feature>
<keyword evidence="3" id="KW-1003">Cell membrane</keyword>
<organism evidence="9 10">
    <name type="scientific">Cohnella silvisoli</name>
    <dbReference type="NCBI Taxonomy" id="2873699"/>
    <lineage>
        <taxon>Bacteria</taxon>
        <taxon>Bacillati</taxon>
        <taxon>Bacillota</taxon>
        <taxon>Bacilli</taxon>
        <taxon>Bacillales</taxon>
        <taxon>Paenibacillaceae</taxon>
        <taxon>Cohnella</taxon>
    </lineage>
</organism>
<dbReference type="SUPFAM" id="SSF161098">
    <property type="entry name" value="MetI-like"/>
    <property type="match status" value="1"/>
</dbReference>
<keyword evidence="2 7" id="KW-0813">Transport</keyword>
<evidence type="ECO:0000256" key="7">
    <source>
        <dbReference type="RuleBase" id="RU363032"/>
    </source>
</evidence>
<reference evidence="9 10" key="1">
    <citation type="journal article" date="2023" name="Genome Announc.">
        <title>Pan-Genome Analyses of the Genus Cohnella and Proposal of the Novel Species Cohnella silvisoli sp. nov., Isolated from Forest Soil.</title>
        <authorList>
            <person name="Wang C."/>
            <person name="Mao L."/>
            <person name="Bao G."/>
            <person name="Zhu H."/>
        </authorList>
    </citation>
    <scope>NUCLEOTIDE SEQUENCE [LARGE SCALE GENOMIC DNA]</scope>
    <source>
        <strain evidence="9 10">NL03-T5-1</strain>
    </source>
</reference>
<evidence type="ECO:0000256" key="5">
    <source>
        <dbReference type="ARBA" id="ARBA00022989"/>
    </source>
</evidence>
<dbReference type="RefSeq" id="WP_232189604.1">
    <property type="nucleotide sequence ID" value="NZ_JAIOAP010000021.1"/>
</dbReference>
<gene>
    <name evidence="9" type="ORF">QJS35_29940</name>
</gene>
<sequence length="296" mass="33257">MNRLAVSFRKEAIYIFFLAPAILLYFTFFILPSLQTFYYSFTNWSDVNPVDVTFVGFKNFAVLLRDEVYLKGITNTFTYAILYMVFVNVCAIPLAVALNQKLVTRSLLRSIFFLPAVFSVLVIGFLWSFLYSTSDFGLINQIVTGLGFEKINFLGNPKIALYAVVFTQVWQFVGYNMVIYLANLQTIPSDYYEAAKMDGATGLQTFRSITLPLLLPAISFCTVMTMINGLKVFDIVFALTGGGPAHATETIISLMITKGINEGFYGQGSAFGIVFMLLVLLLTTVHLRVIKYLENR</sequence>
<evidence type="ECO:0000256" key="6">
    <source>
        <dbReference type="ARBA" id="ARBA00023136"/>
    </source>
</evidence>
<dbReference type="Pfam" id="PF00528">
    <property type="entry name" value="BPD_transp_1"/>
    <property type="match status" value="1"/>
</dbReference>
<dbReference type="InterPro" id="IPR000515">
    <property type="entry name" value="MetI-like"/>
</dbReference>
<comment type="similarity">
    <text evidence="7">Belongs to the binding-protein-dependent transport system permease family.</text>
</comment>
<evidence type="ECO:0000256" key="1">
    <source>
        <dbReference type="ARBA" id="ARBA00004651"/>
    </source>
</evidence>
<keyword evidence="4 7" id="KW-0812">Transmembrane</keyword>
<keyword evidence="10" id="KW-1185">Reference proteome</keyword>
<protein>
    <submittedName>
        <fullName evidence="9">Sugar ABC transporter permease</fullName>
    </submittedName>
</protein>
<dbReference type="InterPro" id="IPR035906">
    <property type="entry name" value="MetI-like_sf"/>
</dbReference>
<evidence type="ECO:0000256" key="3">
    <source>
        <dbReference type="ARBA" id="ARBA00022475"/>
    </source>
</evidence>
<dbReference type="PANTHER" id="PTHR30193">
    <property type="entry name" value="ABC TRANSPORTER PERMEASE PROTEIN"/>
    <property type="match status" value="1"/>
</dbReference>
<dbReference type="Proteomes" id="UP001493487">
    <property type="component" value="Unassembled WGS sequence"/>
</dbReference>
<dbReference type="InterPro" id="IPR051393">
    <property type="entry name" value="ABC_transporter_permease"/>
</dbReference>
<dbReference type="EMBL" id="JASKHM010000023">
    <property type="protein sequence ID" value="MEQ4486604.1"/>
    <property type="molecule type" value="Genomic_DNA"/>
</dbReference>
<dbReference type="Gene3D" id="1.10.3720.10">
    <property type="entry name" value="MetI-like"/>
    <property type="match status" value="1"/>
</dbReference>
<dbReference type="SUPFAM" id="SSF160964">
    <property type="entry name" value="MalF N-terminal region-like"/>
    <property type="match status" value="1"/>
</dbReference>
<feature type="transmembrane region" description="Helical" evidence="7">
    <location>
        <begin position="77"/>
        <end position="98"/>
    </location>
</feature>
<comment type="subcellular location">
    <subcellularLocation>
        <location evidence="1 7">Cell membrane</location>
        <topology evidence="1 7">Multi-pass membrane protein</topology>
    </subcellularLocation>
</comment>
<feature type="transmembrane region" description="Helical" evidence="7">
    <location>
        <begin position="12"/>
        <end position="31"/>
    </location>
</feature>
<proteinExistence type="inferred from homology"/>
<comment type="caution">
    <text evidence="9">The sequence shown here is derived from an EMBL/GenBank/DDBJ whole genome shotgun (WGS) entry which is preliminary data.</text>
</comment>
<dbReference type="PROSITE" id="PS50928">
    <property type="entry name" value="ABC_TM1"/>
    <property type="match status" value="1"/>
</dbReference>
<evidence type="ECO:0000259" key="8">
    <source>
        <dbReference type="PROSITE" id="PS50928"/>
    </source>
</evidence>
<dbReference type="PANTHER" id="PTHR30193:SF37">
    <property type="entry name" value="INNER MEMBRANE ABC TRANSPORTER PERMEASE PROTEIN YCJO"/>
    <property type="match status" value="1"/>
</dbReference>
<feature type="transmembrane region" description="Helical" evidence="7">
    <location>
        <begin position="159"/>
        <end position="184"/>
    </location>
</feature>
<keyword evidence="6 7" id="KW-0472">Membrane</keyword>
<name>A0ABV1L2L8_9BACL</name>
<keyword evidence="5 7" id="KW-1133">Transmembrane helix</keyword>
<accession>A0ABV1L2L8</accession>
<evidence type="ECO:0000256" key="4">
    <source>
        <dbReference type="ARBA" id="ARBA00022692"/>
    </source>
</evidence>
<evidence type="ECO:0000313" key="9">
    <source>
        <dbReference type="EMBL" id="MEQ4486604.1"/>
    </source>
</evidence>
<dbReference type="CDD" id="cd06261">
    <property type="entry name" value="TM_PBP2"/>
    <property type="match status" value="1"/>
</dbReference>